<keyword evidence="4" id="KW-1133">Transmembrane helix</keyword>
<feature type="region of interest" description="Disordered" evidence="3">
    <location>
        <begin position="248"/>
        <end position="284"/>
    </location>
</feature>
<name>A0A1I8J9B3_9PLAT</name>
<organism evidence="7 8">
    <name type="scientific">Macrostomum lignano</name>
    <dbReference type="NCBI Taxonomy" id="282301"/>
    <lineage>
        <taxon>Eukaryota</taxon>
        <taxon>Metazoa</taxon>
        <taxon>Spiralia</taxon>
        <taxon>Lophotrochozoa</taxon>
        <taxon>Platyhelminthes</taxon>
        <taxon>Rhabditophora</taxon>
        <taxon>Macrostomorpha</taxon>
        <taxon>Macrostomida</taxon>
        <taxon>Macrostomidae</taxon>
        <taxon>Macrostomum</taxon>
    </lineage>
</organism>
<feature type="compositionally biased region" description="Basic residues" evidence="3">
    <location>
        <begin position="1975"/>
        <end position="1991"/>
    </location>
</feature>
<feature type="compositionally biased region" description="Basic and acidic residues" evidence="3">
    <location>
        <begin position="1808"/>
        <end position="1817"/>
    </location>
</feature>
<feature type="region of interest" description="Disordered" evidence="3">
    <location>
        <begin position="1751"/>
        <end position="1776"/>
    </location>
</feature>
<dbReference type="PROSITE" id="PS50025">
    <property type="entry name" value="LAM_G_DOMAIN"/>
    <property type="match status" value="1"/>
</dbReference>
<feature type="transmembrane region" description="Helical" evidence="4">
    <location>
        <begin position="1724"/>
        <end position="1746"/>
    </location>
</feature>
<keyword evidence="2" id="KW-0245">EGF-like domain</keyword>
<evidence type="ECO:0000259" key="6">
    <source>
        <dbReference type="PROSITE" id="PS50026"/>
    </source>
</evidence>
<protein>
    <submittedName>
        <fullName evidence="8">EGF-like domain-containing protein</fullName>
    </submittedName>
</protein>
<feature type="compositionally biased region" description="Gly residues" evidence="3">
    <location>
        <begin position="368"/>
        <end position="377"/>
    </location>
</feature>
<reference evidence="8" key="1">
    <citation type="submission" date="2016-11" db="UniProtKB">
        <authorList>
            <consortium name="WormBaseParasite"/>
        </authorList>
    </citation>
    <scope>IDENTIFICATION</scope>
</reference>
<accession>A0A1I8J9B3</accession>
<evidence type="ECO:0000256" key="1">
    <source>
        <dbReference type="ARBA" id="ARBA00023157"/>
    </source>
</evidence>
<keyword evidence="7" id="KW-1185">Reference proteome</keyword>
<feature type="compositionally biased region" description="Basic and acidic residues" evidence="3">
    <location>
        <begin position="1788"/>
        <end position="1800"/>
    </location>
</feature>
<dbReference type="PROSITE" id="PS50026">
    <property type="entry name" value="EGF_3"/>
    <property type="match status" value="2"/>
</dbReference>
<evidence type="ECO:0000256" key="2">
    <source>
        <dbReference type="PROSITE-ProRule" id="PRU00076"/>
    </source>
</evidence>
<feature type="domain" description="EGF-like" evidence="6">
    <location>
        <begin position="1635"/>
        <end position="1673"/>
    </location>
</feature>
<dbReference type="InterPro" id="IPR013320">
    <property type="entry name" value="ConA-like_dom_sf"/>
</dbReference>
<keyword evidence="4" id="KW-0812">Transmembrane</keyword>
<dbReference type="WBParaSite" id="maker-uti_cns_0046348-snap-gene-0.8-mRNA-1">
    <property type="protein sequence ID" value="maker-uti_cns_0046348-snap-gene-0.8-mRNA-1"/>
    <property type="gene ID" value="maker-uti_cns_0046348-snap-gene-0.8"/>
</dbReference>
<dbReference type="InterPro" id="IPR000742">
    <property type="entry name" value="EGF"/>
</dbReference>
<feature type="compositionally biased region" description="Polar residues" evidence="3">
    <location>
        <begin position="248"/>
        <end position="259"/>
    </location>
</feature>
<evidence type="ECO:0000313" key="8">
    <source>
        <dbReference type="WBParaSite" id="maker-uti_cns_0046348-snap-gene-0.8-mRNA-1"/>
    </source>
</evidence>
<feature type="compositionally biased region" description="Low complexity" evidence="3">
    <location>
        <begin position="1753"/>
        <end position="1771"/>
    </location>
</feature>
<feature type="disulfide bond" evidence="2">
    <location>
        <begin position="1646"/>
        <end position="1663"/>
    </location>
</feature>
<dbReference type="Gene3D" id="2.60.120.200">
    <property type="match status" value="1"/>
</dbReference>
<dbReference type="SUPFAM" id="SSF49899">
    <property type="entry name" value="Concanavalin A-like lectins/glucanases"/>
    <property type="match status" value="1"/>
</dbReference>
<feature type="domain" description="EGF-like" evidence="6">
    <location>
        <begin position="1117"/>
        <end position="1158"/>
    </location>
</feature>
<feature type="region of interest" description="Disordered" evidence="3">
    <location>
        <begin position="29"/>
        <end position="57"/>
    </location>
</feature>
<keyword evidence="4" id="KW-0472">Membrane</keyword>
<feature type="compositionally biased region" description="Gly residues" evidence="3">
    <location>
        <begin position="132"/>
        <end position="143"/>
    </location>
</feature>
<evidence type="ECO:0000259" key="5">
    <source>
        <dbReference type="PROSITE" id="PS50025"/>
    </source>
</evidence>
<feature type="region of interest" description="Disordered" evidence="3">
    <location>
        <begin position="348"/>
        <end position="377"/>
    </location>
</feature>
<feature type="compositionally biased region" description="Basic and acidic residues" evidence="3">
    <location>
        <begin position="2008"/>
        <end position="2021"/>
    </location>
</feature>
<proteinExistence type="predicted"/>
<dbReference type="InterPro" id="IPR001791">
    <property type="entry name" value="Laminin_G"/>
</dbReference>
<evidence type="ECO:0000313" key="7">
    <source>
        <dbReference type="Proteomes" id="UP000095280"/>
    </source>
</evidence>
<keyword evidence="1 2" id="KW-1015">Disulfide bond</keyword>
<feature type="region of interest" description="Disordered" evidence="3">
    <location>
        <begin position="2006"/>
        <end position="2025"/>
    </location>
</feature>
<evidence type="ECO:0000256" key="4">
    <source>
        <dbReference type="SAM" id="Phobius"/>
    </source>
</evidence>
<sequence length="2528" mass="270186">MWRKFCISFRMLKPEPPPPGCCRPLNLRTASRGERPAARNGGTRGAPKAPTKEDMEAKPKFQFSPKLMRLHLESSLGRWHTRAAALPLGYGPPIAAASASELGIVQVLVQRVLWRGGLASQSAAEVQRPLLAGGGGSRSGGGPASRHGEGVAGPQAGQGLAHRHPLVLAVSGGRSKSRPEVVQDWPQNRLLPKIRSSLNSIALEPPLIALAGTADPWERSCPLTSTAGLAGRFIPFSIFPRCSAQQLRPDNARPQSTHRCSTDPPLIQPGLGQRGDTGRTQPQPETMLGFLPSPSSNSAPSALATAKCPAQATEAAQPVRISSQEMHLAGSATGRDAVHLLPPVVAGGQRGRLTSPSASAAGRLLGRGSRGGRSCGIGGGGVRGVVQGARQRLADAGVDMLLLLRRLHGVPPAGNRRRRGCRRLVLTGAAVPPDSGSGSISLVRSLSMVYTEAAAGSRGEALARGAGAGATVAAGRVFRGFPGVAGAAVAEEAGRPKPSRWAMPGSGKSCRCRFSRLRPVAASGGCGGGGGRGGCCWGTGGSSRSAGWLRMDNCDSSLADGKGAHESCIGAAQAGQEARAEAAEPTADGGLARVLTGGCRCCRRCFACGRHCGLVDVRAGRVPAAGSPVMIDRQLRVQASSRTKTADCNSGLAAPVLSMKGATEAQMGLTTESSTRMDYYNNWLSEKPHTSNQIYGFYMREEMRMRRQRLEQQDRQREEAQLRRARTAPNLLLPYPSQHRPPFSYTSSRPTTYFVAPPLPSLYDRRQAKSASASRGKVLQLWNTLSGVTVQLSMNIRQAEGCLHHSLSRTNGAVCVDFLSLCKQQTRSAKASIGELELAGSNVRFISAFRPRAALLIQAESRASEVEAQSDSAMLRYGPAVAAILLAVLASAYCDKAEVEVLLPDDANFRKYGAAYLRISGVDRMDRVIGAGDVATKFTVDKSSTPNRLVLRPPDLKNGVHVVQVKAGTVSHQLNLRVSSLPLSVIDSAIFIAGSRDPISSLVARLKSRLSARLVSQLQPAADTSEVSLLIPKVGTSSYLALWEAYELVKTETEASSGVQVMPDRCPAESAQLCRSRLRFSSSSLPSVHPAVVQLNSDSNFLGFGLSWTAQTAEQMSAEPCGPATCLNGGVCDANFTGFGFRCICPLAPNTPWGPRCEYPVRSYSHGSSGLAFTRHWIGGLPHSALSLEISFELSGSIEKAGLETLALKSPNNPGSSMLSASLIFRTTTLRVAGSLLLGKSFDVSSAGLNQGNWFTFHILMTPKLTRAVLCPKKLAGVSSNPIPLECQTKSVNSGGSVSDFTNLWLEIGQALTGCVQSVTVNGYLVDAKASRAVTTGDSKVEDDCKFQSGSCGGSGTFVCGAQSVCYGIVTKSKGYPMDCNCQCLGSKRKKLETVGSSAECRKDRQSNECTQDPLIISTASSNPSTWFENPKNPLQLSDKNSVSIELELRTRVSASTGVLHATIKNSARSTVLSQSLDISDGLLQLCIDSSSCFAFPPIRVDDGEWHSVFAATRQAVLKLRVDGVDRLHDLGRTVADLSNLDLTAQIANSWLRNIRVSGTYMSTTTDAADRSINEATGGFITPVLASDARVGSDGVDLTPPCDCPSTEVCRRLWGKMTCECPAGQERDAGKSCVAVNPCSKFNISCPSGGSCRATGVNLGFECICPPGVTMCRSSSEARTVFTSAGVNWWVWLIVSIGVMVLILIVVALVFLLRLDGGVQQRPVLPVAIVDGAGGSFWHLVLIYNLQRAGKPQGEQPPEGEAQQQQRQQQRVVDEQQRRLAGARLQDRVVGRQAAADRDNTAAGQVRETPHSQHDAENQWHCGVPLKAVHQLVGGHHRQRGGGRVHHCRSGVHRGHGHRVGQPNATDCRQRQLQGRLHDDARQEPRLHWETSATAQAAGGDHQTSVDGHQADCQQRTIQRIAQSVISGVTSAGVGDERLQRPLRVEGRGPVIAQTHQEGDQRPEDDAAALQTAPRRARSRTAASGKRRRRSRVELPGARCHRGCCVEPRQRQDSERGKGEGEGQPDEAAVFANARVGQQVLHLDAHKQAGRGGHVDERAEHRAALRPRPLAQHCVHHVGDHQAVTSMRAQAVSAAPESGLHWSVYTAPAMAPADASRTQPPSCRVRTWPIQQATRPPRAPSKKRQVYIQDIGEADSATPSVAVLALELAAASVMNWYSITFRQQRIVSSTAILWSHWALQMEGKKLGRIPQLSAGLDPQWLRLPRADDADELGKGDASVAVTVSAANHVVHQSVGDLSGLQQAAQGSPQLRRANEAVSVGVEDSEGLRQLAVRLLPVAKLPEAHEAEELLQVNEAVSVLVNAGEHLLREQGCTLRPKFRVLREFLPLKNIQRPLHIPSGSRNIVNYTKIVHLELCPRAAVSKAAQDVAKLLHAYASVVVVVECVESPHALGDLFVGQSFGQVDILGYLSLAGDLVWLLRRSAIGGVDGWRNLCRDSLRLWEGEAAQIQLALKGRGVAENNLQAVHPFGLAADRSGWKLGGPGFMQSNADRDLQFCSLFMPAAVTRIAA</sequence>
<feature type="region of interest" description="Disordered" evidence="3">
    <location>
        <begin position="1954"/>
        <end position="1994"/>
    </location>
</feature>
<dbReference type="Proteomes" id="UP000095280">
    <property type="component" value="Unplaced"/>
</dbReference>
<feature type="transmembrane region" description="Helical" evidence="4">
    <location>
        <begin position="1689"/>
        <end position="1712"/>
    </location>
</feature>
<feature type="disulfide bond" evidence="2">
    <location>
        <begin position="1126"/>
        <end position="1143"/>
    </location>
</feature>
<feature type="region of interest" description="Disordered" evidence="3">
    <location>
        <begin position="1788"/>
        <end position="1817"/>
    </location>
</feature>
<feature type="region of interest" description="Disordered" evidence="3">
    <location>
        <begin position="130"/>
        <end position="159"/>
    </location>
</feature>
<comment type="caution">
    <text evidence="2">Lacks conserved residue(s) required for the propagation of feature annotation.</text>
</comment>
<feature type="domain" description="Laminin G" evidence="5">
    <location>
        <begin position="1417"/>
        <end position="1619"/>
    </location>
</feature>
<evidence type="ECO:0000256" key="3">
    <source>
        <dbReference type="SAM" id="MobiDB-lite"/>
    </source>
</evidence>
<dbReference type="CDD" id="cd00054">
    <property type="entry name" value="EGF_CA"/>
    <property type="match status" value="1"/>
</dbReference>